<accession>A0A285IDM7</accession>
<dbReference type="Proteomes" id="UP000219573">
    <property type="component" value="Unassembled WGS sequence"/>
</dbReference>
<dbReference type="InterPro" id="IPR002645">
    <property type="entry name" value="STAS_dom"/>
</dbReference>
<organism evidence="2 3">
    <name type="scientific">Orenia metallireducens</name>
    <dbReference type="NCBI Taxonomy" id="1413210"/>
    <lineage>
        <taxon>Bacteria</taxon>
        <taxon>Bacillati</taxon>
        <taxon>Bacillota</taxon>
        <taxon>Clostridia</taxon>
        <taxon>Halanaerobiales</taxon>
        <taxon>Halobacteroidaceae</taxon>
        <taxon>Orenia</taxon>
    </lineage>
</organism>
<feature type="domain" description="STAS" evidence="1">
    <location>
        <begin position="1"/>
        <end position="110"/>
    </location>
</feature>
<dbReference type="EMBL" id="OBDZ01000040">
    <property type="protein sequence ID" value="SNY46070.1"/>
    <property type="molecule type" value="Genomic_DNA"/>
</dbReference>
<evidence type="ECO:0000259" key="1">
    <source>
        <dbReference type="PROSITE" id="PS50801"/>
    </source>
</evidence>
<dbReference type="SUPFAM" id="SSF52091">
    <property type="entry name" value="SpoIIaa-like"/>
    <property type="match status" value="1"/>
</dbReference>
<dbReference type="PROSITE" id="PS50801">
    <property type="entry name" value="STAS"/>
    <property type="match status" value="1"/>
</dbReference>
<dbReference type="Gene3D" id="3.30.750.24">
    <property type="entry name" value="STAS domain"/>
    <property type="match status" value="1"/>
</dbReference>
<name>A0A285IDM7_9FIRM</name>
<dbReference type="Pfam" id="PF01740">
    <property type="entry name" value="STAS"/>
    <property type="match status" value="1"/>
</dbReference>
<protein>
    <submittedName>
        <fullName evidence="2">Stage II sporulation protein AA (Anti-sigma F factor antagonist)</fullName>
    </submittedName>
</protein>
<keyword evidence="3" id="KW-1185">Reference proteome</keyword>
<gene>
    <name evidence="2" type="ORF">SAMN06265827_14027</name>
</gene>
<dbReference type="GO" id="GO:0043856">
    <property type="term" value="F:anti-sigma factor antagonist activity"/>
    <property type="evidence" value="ECO:0007669"/>
    <property type="project" value="TreeGrafter"/>
</dbReference>
<dbReference type="OrthoDB" id="9796601at2"/>
<dbReference type="RefSeq" id="WP_097019484.1">
    <property type="nucleotide sequence ID" value="NZ_OBDZ01000040.1"/>
</dbReference>
<reference evidence="3" key="1">
    <citation type="submission" date="2017-09" db="EMBL/GenBank/DDBJ databases">
        <authorList>
            <person name="Varghese N."/>
            <person name="Submissions S."/>
        </authorList>
    </citation>
    <scope>NUCLEOTIDE SEQUENCE [LARGE SCALE GENOMIC DNA]</scope>
    <source>
        <strain evidence="3">MSL47</strain>
    </source>
</reference>
<dbReference type="PANTHER" id="PTHR33495">
    <property type="entry name" value="ANTI-SIGMA FACTOR ANTAGONIST TM_1081-RELATED-RELATED"/>
    <property type="match status" value="1"/>
</dbReference>
<dbReference type="CDD" id="cd07043">
    <property type="entry name" value="STAS_anti-anti-sigma_factors"/>
    <property type="match status" value="1"/>
</dbReference>
<proteinExistence type="predicted"/>
<evidence type="ECO:0000313" key="3">
    <source>
        <dbReference type="Proteomes" id="UP000219573"/>
    </source>
</evidence>
<evidence type="ECO:0000313" key="2">
    <source>
        <dbReference type="EMBL" id="SNY46070.1"/>
    </source>
</evidence>
<dbReference type="AlphaFoldDB" id="A0A285IDM7"/>
<dbReference type="InterPro" id="IPR036513">
    <property type="entry name" value="STAS_dom_sf"/>
</dbReference>
<sequence length="117" mass="13381">MNIEIEKREDIAIINMHGELDMSTVDDLVAKTKELTTSYSNIIFNFAGIEFVDSTGIGNIIKIFKDNNSDNYLITNLSSDVEEIFYILNLKELLGEKRFTKSLEEALNLLQDKQEDN</sequence>